<dbReference type="InterPro" id="IPR031314">
    <property type="entry name" value="DNK_dom"/>
</dbReference>
<evidence type="ECO:0000259" key="1">
    <source>
        <dbReference type="Pfam" id="PF01712"/>
    </source>
</evidence>
<dbReference type="Proteomes" id="UP000008792">
    <property type="component" value="Unassembled WGS sequence"/>
</dbReference>
<dbReference type="PANTHER" id="PTHR10513:SF24">
    <property type="entry name" value="THYMIDINE KINASE 2, MITOCHONDRIAL"/>
    <property type="match status" value="1"/>
</dbReference>
<dbReference type="InterPro" id="IPR050566">
    <property type="entry name" value="Deoxyribonucleoside_kinase"/>
</dbReference>
<dbReference type="OrthoDB" id="567086at2759"/>
<feature type="domain" description="Deoxynucleoside kinase" evidence="1">
    <location>
        <begin position="47"/>
        <end position="240"/>
    </location>
</feature>
<dbReference type="InParanoid" id="A0A0Q9WGW9"/>
<dbReference type="Pfam" id="PF01712">
    <property type="entry name" value="dNK"/>
    <property type="match status" value="1"/>
</dbReference>
<dbReference type="FunCoup" id="A0A0Q9WGW9">
    <property type="interactions" value="1040"/>
</dbReference>
<protein>
    <submittedName>
        <fullName evidence="2">Uncharacterized protein, isoform B</fullName>
    </submittedName>
</protein>
<dbReference type="CDD" id="cd01673">
    <property type="entry name" value="dNK"/>
    <property type="match status" value="1"/>
</dbReference>
<dbReference type="PANTHER" id="PTHR10513">
    <property type="entry name" value="DEOXYNUCLEOSIDE KINASE"/>
    <property type="match status" value="1"/>
</dbReference>
<dbReference type="EMBL" id="CH940650">
    <property type="protein sequence ID" value="KRF83801.1"/>
    <property type="molecule type" value="Genomic_DNA"/>
</dbReference>
<dbReference type="SUPFAM" id="SSF52540">
    <property type="entry name" value="P-loop containing nucleoside triphosphate hydrolases"/>
    <property type="match status" value="1"/>
</dbReference>
<dbReference type="SMR" id="A0A0Q9WGW9"/>
<dbReference type="AlphaFoldDB" id="A0A0Q9WGW9"/>
<name>A0A0Q9WGW9_DROVI</name>
<dbReference type="eggNOG" id="KOG4235">
    <property type="taxonomic scope" value="Eukaryota"/>
</dbReference>
<evidence type="ECO:0000313" key="3">
    <source>
        <dbReference type="Proteomes" id="UP000008792"/>
    </source>
</evidence>
<accession>A0A0Q9WGW9</accession>
<dbReference type="STRING" id="7244.A0A0Q9WGW9"/>
<reference evidence="2 3" key="1">
    <citation type="journal article" date="2007" name="Nature">
        <title>Evolution of genes and genomes on the Drosophila phylogeny.</title>
        <authorList>
            <consortium name="Drosophila 12 Genomes Consortium"/>
            <person name="Clark A.G."/>
            <person name="Eisen M.B."/>
            <person name="Smith D.R."/>
            <person name="Bergman C.M."/>
            <person name="Oliver B."/>
            <person name="Markow T.A."/>
            <person name="Kaufman T.C."/>
            <person name="Kellis M."/>
            <person name="Gelbart W."/>
            <person name="Iyer V.N."/>
            <person name="Pollard D.A."/>
            <person name="Sackton T.B."/>
            <person name="Larracuente A.M."/>
            <person name="Singh N.D."/>
            <person name="Abad J.P."/>
            <person name="Abt D.N."/>
            <person name="Adryan B."/>
            <person name="Aguade M."/>
            <person name="Akashi H."/>
            <person name="Anderson W.W."/>
            <person name="Aquadro C.F."/>
            <person name="Ardell D.H."/>
            <person name="Arguello R."/>
            <person name="Artieri C.G."/>
            <person name="Barbash D.A."/>
            <person name="Barker D."/>
            <person name="Barsanti P."/>
            <person name="Batterham P."/>
            <person name="Batzoglou S."/>
            <person name="Begun D."/>
            <person name="Bhutkar A."/>
            <person name="Blanco E."/>
            <person name="Bosak S.A."/>
            <person name="Bradley R.K."/>
            <person name="Brand A.D."/>
            <person name="Brent M.R."/>
            <person name="Brooks A.N."/>
            <person name="Brown R.H."/>
            <person name="Butlin R.K."/>
            <person name="Caggese C."/>
            <person name="Calvi B.R."/>
            <person name="Bernardo de Carvalho A."/>
            <person name="Caspi A."/>
            <person name="Castrezana S."/>
            <person name="Celniker S.E."/>
            <person name="Chang J.L."/>
            <person name="Chapple C."/>
            <person name="Chatterji S."/>
            <person name="Chinwalla A."/>
            <person name="Civetta A."/>
            <person name="Clifton S.W."/>
            <person name="Comeron J.M."/>
            <person name="Costello J.C."/>
            <person name="Coyne J.A."/>
            <person name="Daub J."/>
            <person name="David R.G."/>
            <person name="Delcher A.L."/>
            <person name="Delehaunty K."/>
            <person name="Do C.B."/>
            <person name="Ebling H."/>
            <person name="Edwards K."/>
            <person name="Eickbush T."/>
            <person name="Evans J.D."/>
            <person name="Filipski A."/>
            <person name="Findeiss S."/>
            <person name="Freyhult E."/>
            <person name="Fulton L."/>
            <person name="Fulton R."/>
            <person name="Garcia A.C."/>
            <person name="Gardiner A."/>
            <person name="Garfield D.A."/>
            <person name="Garvin B.E."/>
            <person name="Gibson G."/>
            <person name="Gilbert D."/>
            <person name="Gnerre S."/>
            <person name="Godfrey J."/>
            <person name="Good R."/>
            <person name="Gotea V."/>
            <person name="Gravely B."/>
            <person name="Greenberg A.J."/>
            <person name="Griffiths-Jones S."/>
            <person name="Gross S."/>
            <person name="Guigo R."/>
            <person name="Gustafson E.A."/>
            <person name="Haerty W."/>
            <person name="Hahn M.W."/>
            <person name="Halligan D.L."/>
            <person name="Halpern A.L."/>
            <person name="Halter G.M."/>
            <person name="Han M.V."/>
            <person name="Heger A."/>
            <person name="Hillier L."/>
            <person name="Hinrichs A.S."/>
            <person name="Holmes I."/>
            <person name="Hoskins R.A."/>
            <person name="Hubisz M.J."/>
            <person name="Hultmark D."/>
            <person name="Huntley M.A."/>
            <person name="Jaffe D.B."/>
            <person name="Jagadeeshan S."/>
            <person name="Jeck W.R."/>
            <person name="Johnson J."/>
            <person name="Jones C.D."/>
            <person name="Jordan W.C."/>
            <person name="Karpen G.H."/>
            <person name="Kataoka E."/>
            <person name="Keightley P.D."/>
            <person name="Kheradpour P."/>
            <person name="Kirkness E.F."/>
            <person name="Koerich L.B."/>
            <person name="Kristiansen K."/>
            <person name="Kudrna D."/>
            <person name="Kulathinal R.J."/>
            <person name="Kumar S."/>
            <person name="Kwok R."/>
            <person name="Lander E."/>
            <person name="Langley C.H."/>
            <person name="Lapoint R."/>
            <person name="Lazzaro B.P."/>
            <person name="Lee S.J."/>
            <person name="Levesque L."/>
            <person name="Li R."/>
            <person name="Lin C.F."/>
            <person name="Lin M.F."/>
            <person name="Lindblad-Toh K."/>
            <person name="Llopart A."/>
            <person name="Long M."/>
            <person name="Low L."/>
            <person name="Lozovsky E."/>
            <person name="Lu J."/>
            <person name="Luo M."/>
            <person name="Machado C.A."/>
            <person name="Makalowski W."/>
            <person name="Marzo M."/>
            <person name="Matsuda M."/>
            <person name="Matzkin L."/>
            <person name="McAllister B."/>
            <person name="McBride C.S."/>
            <person name="McKernan B."/>
            <person name="McKernan K."/>
            <person name="Mendez-Lago M."/>
            <person name="Minx P."/>
            <person name="Mollenhauer M.U."/>
            <person name="Montooth K."/>
            <person name="Mount S.M."/>
            <person name="Mu X."/>
            <person name="Myers E."/>
            <person name="Negre B."/>
            <person name="Newfeld S."/>
            <person name="Nielsen R."/>
            <person name="Noor M.A."/>
            <person name="O'Grady P."/>
            <person name="Pachter L."/>
            <person name="Papaceit M."/>
            <person name="Parisi M.J."/>
            <person name="Parisi M."/>
            <person name="Parts L."/>
            <person name="Pedersen J.S."/>
            <person name="Pesole G."/>
            <person name="Phillippy A.M."/>
            <person name="Ponting C.P."/>
            <person name="Pop M."/>
            <person name="Porcelli D."/>
            <person name="Powell J.R."/>
            <person name="Prohaska S."/>
            <person name="Pruitt K."/>
            <person name="Puig M."/>
            <person name="Quesneville H."/>
            <person name="Ram K.R."/>
            <person name="Rand D."/>
            <person name="Rasmussen M.D."/>
            <person name="Reed L.K."/>
            <person name="Reenan R."/>
            <person name="Reily A."/>
            <person name="Remington K.A."/>
            <person name="Rieger T.T."/>
            <person name="Ritchie M.G."/>
            <person name="Robin C."/>
            <person name="Rogers Y.H."/>
            <person name="Rohde C."/>
            <person name="Rozas J."/>
            <person name="Rubenfield M.J."/>
            <person name="Ruiz A."/>
            <person name="Russo S."/>
            <person name="Salzberg S.L."/>
            <person name="Sanchez-Gracia A."/>
            <person name="Saranga D.J."/>
            <person name="Sato H."/>
            <person name="Schaeffer S.W."/>
            <person name="Schatz M.C."/>
            <person name="Schlenke T."/>
            <person name="Schwartz R."/>
            <person name="Segarra C."/>
            <person name="Singh R.S."/>
            <person name="Sirot L."/>
            <person name="Sirota M."/>
            <person name="Sisneros N.B."/>
            <person name="Smith C.D."/>
            <person name="Smith T.F."/>
            <person name="Spieth J."/>
            <person name="Stage D.E."/>
            <person name="Stark A."/>
            <person name="Stephan W."/>
            <person name="Strausberg R.L."/>
            <person name="Strempel S."/>
            <person name="Sturgill D."/>
            <person name="Sutton G."/>
            <person name="Sutton G.G."/>
            <person name="Tao W."/>
            <person name="Teichmann S."/>
            <person name="Tobari Y.N."/>
            <person name="Tomimura Y."/>
            <person name="Tsolas J.M."/>
            <person name="Valente V.L."/>
            <person name="Venter E."/>
            <person name="Venter J.C."/>
            <person name="Vicario S."/>
            <person name="Vieira F.G."/>
            <person name="Vilella A.J."/>
            <person name="Villasante A."/>
            <person name="Walenz B."/>
            <person name="Wang J."/>
            <person name="Wasserman M."/>
            <person name="Watts T."/>
            <person name="Wilson D."/>
            <person name="Wilson R.K."/>
            <person name="Wing R.A."/>
            <person name="Wolfner M.F."/>
            <person name="Wong A."/>
            <person name="Wong G.K."/>
            <person name="Wu C.I."/>
            <person name="Wu G."/>
            <person name="Yamamoto D."/>
            <person name="Yang H.P."/>
            <person name="Yang S.P."/>
            <person name="Yorke J.A."/>
            <person name="Yoshida K."/>
            <person name="Zdobnov E."/>
            <person name="Zhang P."/>
            <person name="Zhang Y."/>
            <person name="Zimin A.V."/>
            <person name="Baldwin J."/>
            <person name="Abdouelleil A."/>
            <person name="Abdulkadir J."/>
            <person name="Abebe A."/>
            <person name="Abera B."/>
            <person name="Abreu J."/>
            <person name="Acer S.C."/>
            <person name="Aftuck L."/>
            <person name="Alexander A."/>
            <person name="An P."/>
            <person name="Anderson E."/>
            <person name="Anderson S."/>
            <person name="Arachi H."/>
            <person name="Azer M."/>
            <person name="Bachantsang P."/>
            <person name="Barry A."/>
            <person name="Bayul T."/>
            <person name="Berlin A."/>
            <person name="Bessette D."/>
            <person name="Bloom T."/>
            <person name="Blye J."/>
            <person name="Boguslavskiy L."/>
            <person name="Bonnet C."/>
            <person name="Boukhgalter B."/>
            <person name="Bourzgui I."/>
            <person name="Brown A."/>
            <person name="Cahill P."/>
            <person name="Channer S."/>
            <person name="Cheshatsang Y."/>
            <person name="Chuda L."/>
            <person name="Citroen M."/>
            <person name="Collymore A."/>
            <person name="Cooke P."/>
            <person name="Costello M."/>
            <person name="D'Aco K."/>
            <person name="Daza R."/>
            <person name="De Haan G."/>
            <person name="DeGray S."/>
            <person name="DeMaso C."/>
            <person name="Dhargay N."/>
            <person name="Dooley K."/>
            <person name="Dooley E."/>
            <person name="Doricent M."/>
            <person name="Dorje P."/>
            <person name="Dorjee K."/>
            <person name="Dupes A."/>
            <person name="Elong R."/>
            <person name="Falk J."/>
            <person name="Farina A."/>
            <person name="Faro S."/>
            <person name="Ferguson D."/>
            <person name="Fisher S."/>
            <person name="Foley C.D."/>
            <person name="Franke A."/>
            <person name="Friedrich D."/>
            <person name="Gadbois L."/>
            <person name="Gearin G."/>
            <person name="Gearin C.R."/>
            <person name="Giannoukos G."/>
            <person name="Goode T."/>
            <person name="Graham J."/>
            <person name="Grandbois E."/>
            <person name="Grewal S."/>
            <person name="Gyaltsen K."/>
            <person name="Hafez N."/>
            <person name="Hagos B."/>
            <person name="Hall J."/>
            <person name="Henson C."/>
            <person name="Hollinger A."/>
            <person name="Honan T."/>
            <person name="Huard M.D."/>
            <person name="Hughes L."/>
            <person name="Hurhula B."/>
            <person name="Husby M.E."/>
            <person name="Kamat A."/>
            <person name="Kanga B."/>
            <person name="Kashin S."/>
            <person name="Khazanovich D."/>
            <person name="Kisner P."/>
            <person name="Lance K."/>
            <person name="Lara M."/>
            <person name="Lee W."/>
            <person name="Lennon N."/>
            <person name="Letendre F."/>
            <person name="LeVine R."/>
            <person name="Lipovsky A."/>
            <person name="Liu X."/>
            <person name="Liu J."/>
            <person name="Liu S."/>
            <person name="Lokyitsang T."/>
            <person name="Lokyitsang Y."/>
            <person name="Lubonja R."/>
            <person name="Lui A."/>
            <person name="MacDonald P."/>
            <person name="Magnisalis V."/>
            <person name="Maru K."/>
            <person name="Matthews C."/>
            <person name="McCusker W."/>
            <person name="McDonough S."/>
            <person name="Mehta T."/>
            <person name="Meldrim J."/>
            <person name="Meneus L."/>
            <person name="Mihai O."/>
            <person name="Mihalev A."/>
            <person name="Mihova T."/>
            <person name="Mittelman R."/>
            <person name="Mlenga V."/>
            <person name="Montmayeur A."/>
            <person name="Mulrain L."/>
            <person name="Navidi A."/>
            <person name="Naylor J."/>
            <person name="Negash T."/>
            <person name="Nguyen T."/>
            <person name="Nguyen N."/>
            <person name="Nicol R."/>
            <person name="Norbu C."/>
            <person name="Norbu N."/>
            <person name="Novod N."/>
            <person name="O'Neill B."/>
            <person name="Osman S."/>
            <person name="Markiewicz E."/>
            <person name="Oyono O.L."/>
            <person name="Patti C."/>
            <person name="Phunkhang P."/>
            <person name="Pierre F."/>
            <person name="Priest M."/>
            <person name="Raghuraman S."/>
            <person name="Rege F."/>
            <person name="Reyes R."/>
            <person name="Rise C."/>
            <person name="Rogov P."/>
            <person name="Ross K."/>
            <person name="Ryan E."/>
            <person name="Settipalli S."/>
            <person name="Shea T."/>
            <person name="Sherpa N."/>
            <person name="Shi L."/>
            <person name="Shih D."/>
            <person name="Sparrow T."/>
            <person name="Spaulding J."/>
            <person name="Stalker J."/>
            <person name="Stange-Thomann N."/>
            <person name="Stavropoulos S."/>
            <person name="Stone C."/>
            <person name="Strader C."/>
            <person name="Tesfaye S."/>
            <person name="Thomson T."/>
            <person name="Thoulutsang Y."/>
            <person name="Thoulutsang D."/>
            <person name="Topham K."/>
            <person name="Topping I."/>
            <person name="Tsamla T."/>
            <person name="Vassiliev H."/>
            <person name="Vo A."/>
            <person name="Wangchuk T."/>
            <person name="Wangdi T."/>
            <person name="Weiand M."/>
            <person name="Wilkinson J."/>
            <person name="Wilson A."/>
            <person name="Yadav S."/>
            <person name="Young G."/>
            <person name="Yu Q."/>
            <person name="Zembek L."/>
            <person name="Zhong D."/>
            <person name="Zimmer A."/>
            <person name="Zwirko Z."/>
            <person name="Jaffe D.B."/>
            <person name="Alvarez P."/>
            <person name="Brockman W."/>
            <person name="Butler J."/>
            <person name="Chin C."/>
            <person name="Gnerre S."/>
            <person name="Grabherr M."/>
            <person name="Kleber M."/>
            <person name="Mauceli E."/>
            <person name="MacCallum I."/>
        </authorList>
    </citation>
    <scope>NUCLEOTIDE SEQUENCE [LARGE SCALE GENOMIC DNA]</scope>
    <source>
        <strain evidence="3">Tucson 15010-1051.87</strain>
    </source>
</reference>
<dbReference type="FunFam" id="3.40.50.300:FF:001571">
    <property type="entry name" value="Deoxynucleoside kinase"/>
    <property type="match status" value="1"/>
</dbReference>
<evidence type="ECO:0000313" key="2">
    <source>
        <dbReference type="EMBL" id="KRF83801.1"/>
    </source>
</evidence>
<sequence>MNLHKMPGSPKIIQQIYKRLALMMATAKACTGNGRKFAQDTQPFTVLIEGNIGSGKTTFLNHFQKYDKDVCLITEPVEKWRNVNGVNLLEKMYKDPQKWAMPFQSYVTLTMLQAHTAPTSKKLKIIERSIYSSRYCFVENMFRNGSLELGMYNTLQEWYKFIEESIHVQSDLIIYLRTSPEVAYERIRQRARSEESCVPLKYLQELHELHEDWLIHHRRPQQSKVLVLNADLNLENIGSEYQRSESSIFDAISGAHQLQPTAVLVSPSKRQRLSS</sequence>
<gene>
    <name evidence="2" type="primary">Dvir\GJ22572</name>
    <name evidence="2" type="ORF">Dvir_GJ22572</name>
</gene>
<keyword evidence="3" id="KW-1185">Reference proteome</keyword>
<dbReference type="GO" id="GO:0019136">
    <property type="term" value="F:deoxynucleoside kinase activity"/>
    <property type="evidence" value="ECO:0007669"/>
    <property type="project" value="TreeGrafter"/>
</dbReference>
<dbReference type="GO" id="GO:0005739">
    <property type="term" value="C:mitochondrion"/>
    <property type="evidence" value="ECO:0007669"/>
    <property type="project" value="TreeGrafter"/>
</dbReference>
<organism evidence="2 3">
    <name type="scientific">Drosophila virilis</name>
    <name type="common">Fruit fly</name>
    <dbReference type="NCBI Taxonomy" id="7244"/>
    <lineage>
        <taxon>Eukaryota</taxon>
        <taxon>Metazoa</taxon>
        <taxon>Ecdysozoa</taxon>
        <taxon>Arthropoda</taxon>
        <taxon>Hexapoda</taxon>
        <taxon>Insecta</taxon>
        <taxon>Pterygota</taxon>
        <taxon>Neoptera</taxon>
        <taxon>Endopterygota</taxon>
        <taxon>Diptera</taxon>
        <taxon>Brachycera</taxon>
        <taxon>Muscomorpha</taxon>
        <taxon>Ephydroidea</taxon>
        <taxon>Drosophilidae</taxon>
        <taxon>Drosophila</taxon>
    </lineage>
</organism>
<proteinExistence type="predicted"/>
<dbReference type="InterPro" id="IPR027417">
    <property type="entry name" value="P-loop_NTPase"/>
</dbReference>
<dbReference type="Gene3D" id="3.40.50.300">
    <property type="entry name" value="P-loop containing nucleotide triphosphate hydrolases"/>
    <property type="match status" value="1"/>
</dbReference>